<evidence type="ECO:0000313" key="2">
    <source>
        <dbReference type="Proteomes" id="UP000800093"/>
    </source>
</evidence>
<dbReference type="Proteomes" id="UP000800093">
    <property type="component" value="Unassembled WGS sequence"/>
</dbReference>
<reference evidence="2" key="1">
    <citation type="journal article" date="2020" name="Stud. Mycol.">
        <title>101 Dothideomycetes genomes: A test case for predicting lifestyles and emergence of pathogens.</title>
        <authorList>
            <person name="Haridas S."/>
            <person name="Albert R."/>
            <person name="Binder M."/>
            <person name="Bloem J."/>
            <person name="LaButti K."/>
            <person name="Salamov A."/>
            <person name="Andreopoulos B."/>
            <person name="Baker S."/>
            <person name="Barry K."/>
            <person name="Bills G."/>
            <person name="Bluhm B."/>
            <person name="Cannon C."/>
            <person name="Castanera R."/>
            <person name="Culley D."/>
            <person name="Daum C."/>
            <person name="Ezra D."/>
            <person name="Gonzalez J."/>
            <person name="Henrissat B."/>
            <person name="Kuo A."/>
            <person name="Liang C."/>
            <person name="Lipzen A."/>
            <person name="Lutzoni F."/>
            <person name="Magnuson J."/>
            <person name="Mondo S."/>
            <person name="Nolan M."/>
            <person name="Ohm R."/>
            <person name="Pangilinan J."/>
            <person name="Park H.-J."/>
            <person name="Ramirez L."/>
            <person name="Alfaro M."/>
            <person name="Sun H."/>
            <person name="Tritt A."/>
            <person name="Yoshinaga Y."/>
            <person name="Zwiers L.-H."/>
            <person name="Turgeon B."/>
            <person name="Goodwin S."/>
            <person name="Spatafora J."/>
            <person name="Crous P."/>
            <person name="Grigoriev I."/>
        </authorList>
    </citation>
    <scope>NUCLEOTIDE SEQUENCE [LARGE SCALE GENOMIC DNA]</scope>
    <source>
        <strain evidence="2">CBS 304.66</strain>
    </source>
</reference>
<dbReference type="OrthoDB" id="3800235at2759"/>
<evidence type="ECO:0000313" key="1">
    <source>
        <dbReference type="EMBL" id="KAF2267464.1"/>
    </source>
</evidence>
<keyword evidence="2" id="KW-1185">Reference proteome</keyword>
<accession>A0A9P4N7V7</accession>
<proteinExistence type="predicted"/>
<organism evidence="1 2">
    <name type="scientific">Lojkania enalia</name>
    <dbReference type="NCBI Taxonomy" id="147567"/>
    <lineage>
        <taxon>Eukaryota</taxon>
        <taxon>Fungi</taxon>
        <taxon>Dikarya</taxon>
        <taxon>Ascomycota</taxon>
        <taxon>Pezizomycotina</taxon>
        <taxon>Dothideomycetes</taxon>
        <taxon>Pleosporomycetidae</taxon>
        <taxon>Pleosporales</taxon>
        <taxon>Pleosporales incertae sedis</taxon>
        <taxon>Lojkania</taxon>
    </lineage>
</organism>
<sequence length="335" mass="38835">MALLRRVLINIRHPKRILKRGKENKQLGAAPLNPNHDEEVEETVISNGASHLISRNFPSSVQPLNGGCCLFRLPAELLSIIYEYVLTEEKGLFSLCKIPLDNSTWPEQYTQLSSSPHWLIESNMLKYVCRQLYHDTRGLGIRFNKVEFSNRWTYPAYMQFLDFFKMCSPANQQRLCVVITDKDNCIASPRPATQYRGMITEDMLNSIHGMIEFCQEHPKVQVLYRTNLLQFSYQMAITGPALARAFRGIDIHDYRHFGPIIKNEINNIATRLQRGRDADCLDTPNFRFWPMLESWDLETCTVGLRYFLENHGAYPPDWVVHEVAATLALWCYWGL</sequence>
<gene>
    <name evidence="1" type="ORF">CC78DRAFT_566212</name>
</gene>
<dbReference type="AlphaFoldDB" id="A0A9P4N7V7"/>
<dbReference type="EMBL" id="ML986591">
    <property type="protein sequence ID" value="KAF2267464.1"/>
    <property type="molecule type" value="Genomic_DNA"/>
</dbReference>
<protein>
    <submittedName>
        <fullName evidence="1">Uncharacterized protein</fullName>
    </submittedName>
</protein>
<name>A0A9P4N7V7_9PLEO</name>
<comment type="caution">
    <text evidence="1">The sequence shown here is derived from an EMBL/GenBank/DDBJ whole genome shotgun (WGS) entry which is preliminary data.</text>
</comment>